<dbReference type="OrthoDB" id="5872150at2759"/>
<dbReference type="PANTHER" id="PTHR12395">
    <property type="entry name" value="DOM-3 RELATED"/>
    <property type="match status" value="1"/>
</dbReference>
<protein>
    <recommendedName>
        <fullName evidence="1">Decapping nuclease</fullName>
        <ecNumber evidence="1">3.6.1.-</ecNumber>
    </recommendedName>
</protein>
<dbReference type="Proteomes" id="UP000008281">
    <property type="component" value="Unassembled WGS sequence"/>
</dbReference>
<evidence type="ECO:0000313" key="3">
    <source>
        <dbReference type="Proteomes" id="UP000008281"/>
    </source>
</evidence>
<keyword evidence="3" id="KW-1185">Reference proteome</keyword>
<dbReference type="RefSeq" id="XP_003114866.2">
    <property type="nucleotide sequence ID" value="XM_003114818.2"/>
</dbReference>
<dbReference type="HOGENOM" id="CLU_046467_0_0_1"/>
<dbReference type="AlphaFoldDB" id="E3LNA3"/>
<sequence>METKIKVETVGYYHQKEDMTANVGLLPKKLNNNRKYFENPSLKFPYLNLNVEVKDPGIGDVKLESLLDFIRLKGWPNGVKPDIVTSKSTLISVAQKRPDIRIQVTRLFGVSYLLKYHEGPYNFPMSNRNGNFGLIFRHFFTRNGDEELLEVDKTSTKAVFRATVPYLNGSWNILYSGEVPAVDDQNRHYDFRVVSWGTRNPYFWKNNSCRCYWKSVFGNAQYIIVGARTHNVQSDPKTRSPHRIPEKSVYEVERLEKECCPVEAAKRNPLEAWTVSDGENNIQDLLMLIDTVVTTEGHSYIISRNSDNSEWVIEEDSEGNEEFQDLVVRCIPRE</sequence>
<dbReference type="InterPro" id="IPR039039">
    <property type="entry name" value="RAI1-like_fam"/>
</dbReference>
<keyword evidence="1" id="KW-0479">Metal-binding</keyword>
<comment type="similarity">
    <text evidence="1">Belongs to the DXO/Dom3Z family.</text>
</comment>
<dbReference type="KEGG" id="crq:GCK72_001624"/>
<dbReference type="GO" id="GO:0005829">
    <property type="term" value="C:cytosol"/>
    <property type="evidence" value="ECO:0007669"/>
    <property type="project" value="TreeGrafter"/>
</dbReference>
<dbReference type="STRING" id="31234.E3LNA3"/>
<comment type="cofactor">
    <cofactor evidence="1">
        <name>a divalent metal cation</name>
        <dbReference type="ChEBI" id="CHEBI:60240"/>
    </cofactor>
</comment>
<dbReference type="EC" id="3.6.1.-" evidence="1"/>
<dbReference type="EMBL" id="DS268411">
    <property type="protein sequence ID" value="EFP03001.1"/>
    <property type="molecule type" value="Genomic_DNA"/>
</dbReference>
<dbReference type="GO" id="GO:0000166">
    <property type="term" value="F:nucleotide binding"/>
    <property type="evidence" value="ECO:0007669"/>
    <property type="project" value="UniProtKB-KW"/>
</dbReference>
<reference evidence="2" key="1">
    <citation type="submission" date="2007-07" db="EMBL/GenBank/DDBJ databases">
        <title>PCAP assembly of the Caenorhabditis remanei genome.</title>
        <authorList>
            <consortium name="The Caenorhabditis remanei Sequencing Consortium"/>
            <person name="Wilson R.K."/>
        </authorList>
    </citation>
    <scope>NUCLEOTIDE SEQUENCE [LARGE SCALE GENOMIC DNA]</scope>
    <source>
        <strain evidence="2">PB4641</strain>
    </source>
</reference>
<dbReference type="GO" id="GO:0046872">
    <property type="term" value="F:metal ion binding"/>
    <property type="evidence" value="ECO:0007669"/>
    <property type="project" value="UniProtKB-KW"/>
</dbReference>
<proteinExistence type="inferred from homology"/>
<evidence type="ECO:0000313" key="2">
    <source>
        <dbReference type="EMBL" id="EFP03001.1"/>
    </source>
</evidence>
<accession>E3LNA3</accession>
<gene>
    <name evidence="2" type="ORF">CRE_28618</name>
</gene>
<name>E3LNA3_CAERE</name>
<dbReference type="GO" id="GO:0005634">
    <property type="term" value="C:nucleus"/>
    <property type="evidence" value="ECO:0007669"/>
    <property type="project" value="UniProtKB-SubCell"/>
</dbReference>
<comment type="subcellular location">
    <subcellularLocation>
        <location evidence="1">Nucleus</location>
    </subcellularLocation>
</comment>
<keyword evidence="1" id="KW-0378">Hydrolase</keyword>
<keyword evidence="1" id="KW-0539">Nucleus</keyword>
<dbReference type="GO" id="GO:0034353">
    <property type="term" value="F:mRNA 5'-diphosphatase activity"/>
    <property type="evidence" value="ECO:0007669"/>
    <property type="project" value="TreeGrafter"/>
</dbReference>
<dbReference type="GO" id="GO:0000956">
    <property type="term" value="P:nuclear-transcribed mRNA catabolic process"/>
    <property type="evidence" value="ECO:0007669"/>
    <property type="project" value="TreeGrafter"/>
</dbReference>
<dbReference type="InParanoid" id="E3LNA3"/>
<keyword evidence="1" id="KW-0540">Nuclease</keyword>
<organism evidence="3">
    <name type="scientific">Caenorhabditis remanei</name>
    <name type="common">Caenorhabditis vulgaris</name>
    <dbReference type="NCBI Taxonomy" id="31234"/>
    <lineage>
        <taxon>Eukaryota</taxon>
        <taxon>Metazoa</taxon>
        <taxon>Ecdysozoa</taxon>
        <taxon>Nematoda</taxon>
        <taxon>Chromadorea</taxon>
        <taxon>Rhabditida</taxon>
        <taxon>Rhabditina</taxon>
        <taxon>Rhabditomorpha</taxon>
        <taxon>Rhabditoidea</taxon>
        <taxon>Rhabditidae</taxon>
        <taxon>Peloderinae</taxon>
        <taxon>Caenorhabditis</taxon>
    </lineage>
</organism>
<dbReference type="PANTHER" id="PTHR12395:SF12">
    <property type="entry name" value="DECAPPING NUCLEASE"/>
    <property type="match status" value="1"/>
</dbReference>
<dbReference type="eggNOG" id="ENOG502TJIE">
    <property type="taxonomic scope" value="Eukaryota"/>
</dbReference>
<dbReference type="CTD" id="9817784"/>
<keyword evidence="1" id="KW-0694">RNA-binding</keyword>
<dbReference type="GO" id="GO:0003723">
    <property type="term" value="F:RNA binding"/>
    <property type="evidence" value="ECO:0007669"/>
    <property type="project" value="UniProtKB-KW"/>
</dbReference>
<keyword evidence="1" id="KW-0547">Nucleotide-binding</keyword>
<comment type="function">
    <text evidence="1">Decapping enzyme for NAD-capped RNAs: specifically hydrolyzes the nicotinamide adenine dinucleotide (NAD) cap from a subset of RNAs by removing the entire NAD moiety from the 5'-end of an NAD-capped RNA.</text>
</comment>
<dbReference type="GO" id="GO:0004518">
    <property type="term" value="F:nuclease activity"/>
    <property type="evidence" value="ECO:0007669"/>
    <property type="project" value="UniProtKB-KW"/>
</dbReference>
<dbReference type="GO" id="GO:0110155">
    <property type="term" value="P:NAD-cap decapping"/>
    <property type="evidence" value="ECO:0007669"/>
    <property type="project" value="TreeGrafter"/>
</dbReference>
<dbReference type="OMA" id="ARTHNVQ"/>
<dbReference type="GeneID" id="9817784"/>
<evidence type="ECO:0000256" key="1">
    <source>
        <dbReference type="RuleBase" id="RU367113"/>
    </source>
</evidence>